<evidence type="ECO:0000313" key="2">
    <source>
        <dbReference type="Proteomes" id="UP000749010"/>
    </source>
</evidence>
<sequence length="246" mass="26691">MQGISHDPTTAGLRHCEEAQPTRQSRGLAFHVFSVHDVNGAMRREIVRGWNWIAASAAPPRNDVGGWCGAAFTSDHSPLTIRHSRQAGFAINAKLAPATHETPFSLAGEGSGKEGGTVIALIARGASIVITVNIRLSTTLAVGDDAAFFTKESKRWSRTTDGATTVSVHFFVIRPSIPPPQRPSCAIGWQRCAITGPRILRYRPCLSSATKKQMSQAAAGHESPFSPGRERQRLQFITQRLKRKSS</sequence>
<organism evidence="1 2">
    <name type="scientific">Candidatus Accumulibacter phosphatis</name>
    <dbReference type="NCBI Taxonomy" id="327160"/>
    <lineage>
        <taxon>Bacteria</taxon>
        <taxon>Pseudomonadati</taxon>
        <taxon>Pseudomonadota</taxon>
        <taxon>Betaproteobacteria</taxon>
        <taxon>Candidatus Accumulibacter</taxon>
    </lineage>
</organism>
<reference evidence="1 2" key="1">
    <citation type="submission" date="2019-03" db="EMBL/GenBank/DDBJ databases">
        <title>Metabolic reconstructions from genomes of highly enriched 'Candidatus Accumulibacter' and 'Candidatus Competibacter' bioreactor populations.</title>
        <authorList>
            <person name="Annavajhala M.K."/>
            <person name="Welles L."/>
            <person name="Abbas B."/>
            <person name="Sorokin D."/>
            <person name="Park H."/>
            <person name="Van Loosdrecht M."/>
            <person name="Chandran K."/>
        </authorList>
    </citation>
    <scope>NUCLEOTIDE SEQUENCE [LARGE SCALE GENOMIC DNA]</scope>
    <source>
        <strain evidence="1 2">SBR_S</strain>
    </source>
</reference>
<accession>A0ABX1TX15</accession>
<evidence type="ECO:0000313" key="1">
    <source>
        <dbReference type="EMBL" id="NMQ28740.1"/>
    </source>
</evidence>
<dbReference type="Proteomes" id="UP000749010">
    <property type="component" value="Unassembled WGS sequence"/>
</dbReference>
<gene>
    <name evidence="1" type="ORF">E4Q23_13835</name>
</gene>
<comment type="caution">
    <text evidence="1">The sequence shown here is derived from an EMBL/GenBank/DDBJ whole genome shotgun (WGS) entry which is preliminary data.</text>
</comment>
<dbReference type="RefSeq" id="WP_169067195.1">
    <property type="nucleotide sequence ID" value="NZ_SPMY01000040.1"/>
</dbReference>
<name>A0ABX1TX15_9PROT</name>
<proteinExistence type="predicted"/>
<keyword evidence="2" id="KW-1185">Reference proteome</keyword>
<protein>
    <submittedName>
        <fullName evidence="1">Uncharacterized protein</fullName>
    </submittedName>
</protein>
<dbReference type="EMBL" id="SPMY01000040">
    <property type="protein sequence ID" value="NMQ28740.1"/>
    <property type="molecule type" value="Genomic_DNA"/>
</dbReference>